<organism evidence="1 2">
    <name type="scientific">[Clostridium] citroniae WAL-19142</name>
    <dbReference type="NCBI Taxonomy" id="742734"/>
    <lineage>
        <taxon>Bacteria</taxon>
        <taxon>Bacillati</taxon>
        <taxon>Bacillota</taxon>
        <taxon>Clostridia</taxon>
        <taxon>Lachnospirales</taxon>
        <taxon>Lachnospiraceae</taxon>
        <taxon>Enterocloster</taxon>
    </lineage>
</organism>
<proteinExistence type="predicted"/>
<evidence type="ECO:0000313" key="2">
    <source>
        <dbReference type="Proteomes" id="UP000037392"/>
    </source>
</evidence>
<dbReference type="SUPFAM" id="SSF55136">
    <property type="entry name" value="Probable bacterial effector-binding domain"/>
    <property type="match status" value="1"/>
</dbReference>
<dbReference type="Gene3D" id="3.20.80.10">
    <property type="entry name" value="Regulatory factor, effector binding domain"/>
    <property type="match status" value="1"/>
</dbReference>
<protein>
    <recommendedName>
        <fullName evidence="3">Bacterial transcription activator effector binding domain-containing protein</fullName>
    </recommendedName>
</protein>
<name>A0A0J9CA03_9FIRM</name>
<reference evidence="1 2" key="1">
    <citation type="submission" date="2011-04" db="EMBL/GenBank/DDBJ databases">
        <title>The Genome Sequence of Clostridium citroniae WAL-19142.</title>
        <authorList>
            <consortium name="The Broad Institute Genome Sequencing Platform"/>
            <person name="Earl A."/>
            <person name="Ward D."/>
            <person name="Feldgarden M."/>
            <person name="Gevers D."/>
            <person name="Warren Y.A."/>
            <person name="Tyrrell K.L."/>
            <person name="Citron D.M."/>
            <person name="Goldstein E.J."/>
            <person name="Daigneault M."/>
            <person name="Allen-Vercoe E."/>
            <person name="Young S.K."/>
            <person name="Zeng Q."/>
            <person name="Gargeya S."/>
            <person name="Fitzgerald M."/>
            <person name="Haas B."/>
            <person name="Abouelleil A."/>
            <person name="Alvarado L."/>
            <person name="Arachchi H.M."/>
            <person name="Berlin A."/>
            <person name="Brown A."/>
            <person name="Chapman S.B."/>
            <person name="Chen Z."/>
            <person name="Dunbar C."/>
            <person name="Freedman E."/>
            <person name="Gearin G."/>
            <person name="Gellesch M."/>
            <person name="Goldberg J."/>
            <person name="Griggs A."/>
            <person name="Gujja S."/>
            <person name="Heilman E.R."/>
            <person name="Heiman D."/>
            <person name="Howarth C."/>
            <person name="Larson L."/>
            <person name="Lui A."/>
            <person name="MacDonald P.J."/>
            <person name="Mehta T."/>
            <person name="Montmayeur A."/>
            <person name="Murphy C."/>
            <person name="Neiman D."/>
            <person name="Pearson M."/>
            <person name="Priest M."/>
            <person name="Roberts A."/>
            <person name="Saif S."/>
            <person name="Shea T."/>
            <person name="Shenoy N."/>
            <person name="Sisk P."/>
            <person name="Stolte C."/>
            <person name="Sykes S."/>
            <person name="White J."/>
            <person name="Yandava C."/>
            <person name="Wortman J."/>
            <person name="Nusbaum C."/>
            <person name="Birren B."/>
        </authorList>
    </citation>
    <scope>NUCLEOTIDE SEQUENCE [LARGE SCALE GENOMIC DNA]</scope>
    <source>
        <strain evidence="1 2">WAL-19142</strain>
    </source>
</reference>
<dbReference type="OrthoDB" id="1862159at2"/>
<gene>
    <name evidence="1" type="ORF">HMPREF9470_01768</name>
</gene>
<sequence length="157" mass="18467">MGRLSVDIMELEEMTLYGLWKGSNDKTVSSDIDFMSKEYHEAVGRRDGEILPYFVLSRNYDKQSREFELLVGSTLEHENLERLILPQGPYARITVSPRFGRWWGMAIGEAKRYFYTKWLPGSPYEALNLEYEYHTQKSKDSHPSIDIMFAVRKKEKE</sequence>
<dbReference type="EMBL" id="ADLK01000016">
    <property type="protein sequence ID" value="KMW21211.1"/>
    <property type="molecule type" value="Genomic_DNA"/>
</dbReference>
<dbReference type="PATRIC" id="fig|742734.4.peg.1898"/>
<dbReference type="GeneID" id="93166868"/>
<evidence type="ECO:0008006" key="3">
    <source>
        <dbReference type="Google" id="ProtNLM"/>
    </source>
</evidence>
<dbReference type="Proteomes" id="UP000037392">
    <property type="component" value="Unassembled WGS sequence"/>
</dbReference>
<dbReference type="InterPro" id="IPR011256">
    <property type="entry name" value="Reg_factor_effector_dom_sf"/>
</dbReference>
<accession>A0A0J9CA03</accession>
<comment type="caution">
    <text evidence="1">The sequence shown here is derived from an EMBL/GenBank/DDBJ whole genome shotgun (WGS) entry which is preliminary data.</text>
</comment>
<dbReference type="RefSeq" id="WP_007861374.1">
    <property type="nucleotide sequence ID" value="NZ_KQ235877.1"/>
</dbReference>
<dbReference type="AlphaFoldDB" id="A0A0J9CA03"/>
<evidence type="ECO:0000313" key="1">
    <source>
        <dbReference type="EMBL" id="KMW21211.1"/>
    </source>
</evidence>